<reference evidence="2" key="2">
    <citation type="journal article" date="2015" name="Data Brief">
        <title>Shoot transcriptome of the giant reed, Arundo donax.</title>
        <authorList>
            <person name="Barrero R.A."/>
            <person name="Guerrero F.D."/>
            <person name="Moolhuijzen P."/>
            <person name="Goolsby J.A."/>
            <person name="Tidwell J."/>
            <person name="Bellgard S.E."/>
            <person name="Bellgard M.I."/>
        </authorList>
    </citation>
    <scope>NUCLEOTIDE SEQUENCE</scope>
    <source>
        <tissue evidence="2">Shoot tissue taken approximately 20 cm above the soil surface</tissue>
    </source>
</reference>
<feature type="region of interest" description="Disordered" evidence="1">
    <location>
        <begin position="1"/>
        <end position="20"/>
    </location>
</feature>
<dbReference type="EMBL" id="GBRH01275904">
    <property type="protein sequence ID" value="JAD21991.1"/>
    <property type="molecule type" value="Transcribed_RNA"/>
</dbReference>
<proteinExistence type="predicted"/>
<accession>A0A0A8Y784</accession>
<evidence type="ECO:0000313" key="2">
    <source>
        <dbReference type="EMBL" id="JAD21991.1"/>
    </source>
</evidence>
<sequence length="20" mass="2302">MISGQKEETQFSQFNTLVLT</sequence>
<protein>
    <submittedName>
        <fullName evidence="2">Uncharacterized protein</fullName>
    </submittedName>
</protein>
<dbReference type="AlphaFoldDB" id="A0A0A8Y784"/>
<organism evidence="2">
    <name type="scientific">Arundo donax</name>
    <name type="common">Giant reed</name>
    <name type="synonym">Donax arundinaceus</name>
    <dbReference type="NCBI Taxonomy" id="35708"/>
    <lineage>
        <taxon>Eukaryota</taxon>
        <taxon>Viridiplantae</taxon>
        <taxon>Streptophyta</taxon>
        <taxon>Embryophyta</taxon>
        <taxon>Tracheophyta</taxon>
        <taxon>Spermatophyta</taxon>
        <taxon>Magnoliopsida</taxon>
        <taxon>Liliopsida</taxon>
        <taxon>Poales</taxon>
        <taxon>Poaceae</taxon>
        <taxon>PACMAD clade</taxon>
        <taxon>Arundinoideae</taxon>
        <taxon>Arundineae</taxon>
        <taxon>Arundo</taxon>
    </lineage>
</organism>
<reference evidence="2" key="1">
    <citation type="submission" date="2014-09" db="EMBL/GenBank/DDBJ databases">
        <authorList>
            <person name="Magalhaes I.L.F."/>
            <person name="Oliveira U."/>
            <person name="Santos F.R."/>
            <person name="Vidigal T.H.D.A."/>
            <person name="Brescovit A.D."/>
            <person name="Santos A.J."/>
        </authorList>
    </citation>
    <scope>NUCLEOTIDE SEQUENCE</scope>
    <source>
        <tissue evidence="2">Shoot tissue taken approximately 20 cm above the soil surface</tissue>
    </source>
</reference>
<name>A0A0A8Y784_ARUDO</name>
<evidence type="ECO:0000256" key="1">
    <source>
        <dbReference type="SAM" id="MobiDB-lite"/>
    </source>
</evidence>
<feature type="compositionally biased region" description="Polar residues" evidence="1">
    <location>
        <begin position="10"/>
        <end position="20"/>
    </location>
</feature>